<name>A0ABX1K435_9CELL</name>
<reference evidence="1 2" key="1">
    <citation type="submission" date="2020-04" db="EMBL/GenBank/DDBJ databases">
        <title>MicrobeNet Type strains.</title>
        <authorList>
            <person name="Nicholson A.C."/>
        </authorList>
    </citation>
    <scope>NUCLEOTIDE SEQUENCE [LARGE SCALE GENOMIC DNA]</scope>
    <source>
        <strain evidence="1 2">ATCC BAA-787</strain>
    </source>
</reference>
<evidence type="ECO:0000313" key="2">
    <source>
        <dbReference type="Proteomes" id="UP000777774"/>
    </source>
</evidence>
<dbReference type="RefSeq" id="WP_168679266.1">
    <property type="nucleotide sequence ID" value="NZ_JAAXOY010000319.1"/>
</dbReference>
<accession>A0ABX1K435</accession>
<comment type="caution">
    <text evidence="1">The sequence shown here is derived from an EMBL/GenBank/DDBJ whole genome shotgun (WGS) entry which is preliminary data.</text>
</comment>
<keyword evidence="2" id="KW-1185">Reference proteome</keyword>
<evidence type="ECO:0000313" key="1">
    <source>
        <dbReference type="EMBL" id="NKY40296.1"/>
    </source>
</evidence>
<dbReference type="Proteomes" id="UP000777774">
    <property type="component" value="Unassembled WGS sequence"/>
</dbReference>
<dbReference type="EMBL" id="JAAXOY010000319">
    <property type="protein sequence ID" value="NKY40296.1"/>
    <property type="molecule type" value="Genomic_DNA"/>
</dbReference>
<sequence>MVREVDWSKWLRTPRGWVRVPPAACPAGHRWTTTGPGRPSERFVTCGCTIDRHHTLWVCPACGMHCAEDCRDVRLWAGSTVSVGITVDRRGRVQGTVGPASLP</sequence>
<gene>
    <name evidence="1" type="ORF">HGA02_12380</name>
</gene>
<proteinExistence type="predicted"/>
<organism evidence="1 2">
    <name type="scientific">Cellulomonas septica</name>
    <dbReference type="NCBI Taxonomy" id="285080"/>
    <lineage>
        <taxon>Bacteria</taxon>
        <taxon>Bacillati</taxon>
        <taxon>Actinomycetota</taxon>
        <taxon>Actinomycetes</taxon>
        <taxon>Micrococcales</taxon>
        <taxon>Cellulomonadaceae</taxon>
        <taxon>Cellulomonas</taxon>
    </lineage>
</organism>
<evidence type="ECO:0008006" key="3">
    <source>
        <dbReference type="Google" id="ProtNLM"/>
    </source>
</evidence>
<protein>
    <recommendedName>
        <fullName evidence="3">Transposase zinc-ribbon domain-containing protein</fullName>
    </recommendedName>
</protein>